<accession>A0ABP9CER4</accession>
<evidence type="ECO:0000313" key="3">
    <source>
        <dbReference type="Proteomes" id="UP001501265"/>
    </source>
</evidence>
<evidence type="ECO:0000256" key="1">
    <source>
        <dbReference type="SAM" id="MobiDB-lite"/>
    </source>
</evidence>
<evidence type="ECO:0000313" key="2">
    <source>
        <dbReference type="EMBL" id="GAA4806780.1"/>
    </source>
</evidence>
<feature type="compositionally biased region" description="Gly residues" evidence="1">
    <location>
        <begin position="183"/>
        <end position="194"/>
    </location>
</feature>
<protein>
    <submittedName>
        <fullName evidence="2">Uncharacterized protein</fullName>
    </submittedName>
</protein>
<feature type="region of interest" description="Disordered" evidence="1">
    <location>
        <begin position="1"/>
        <end position="59"/>
    </location>
</feature>
<reference evidence="3" key="1">
    <citation type="journal article" date="2019" name="Int. J. Syst. Evol. Microbiol.">
        <title>The Global Catalogue of Microorganisms (GCM) 10K type strain sequencing project: providing services to taxonomists for standard genome sequencing and annotation.</title>
        <authorList>
            <consortium name="The Broad Institute Genomics Platform"/>
            <consortium name="The Broad Institute Genome Sequencing Center for Infectious Disease"/>
            <person name="Wu L."/>
            <person name="Ma J."/>
        </authorList>
    </citation>
    <scope>NUCLEOTIDE SEQUENCE [LARGE SCALE GENOMIC DNA]</scope>
    <source>
        <strain evidence="3">JCM 18081</strain>
    </source>
</reference>
<dbReference type="Proteomes" id="UP001501265">
    <property type="component" value="Unassembled WGS sequence"/>
</dbReference>
<proteinExistence type="predicted"/>
<feature type="region of interest" description="Disordered" evidence="1">
    <location>
        <begin position="177"/>
        <end position="208"/>
    </location>
</feature>
<dbReference type="EMBL" id="BAABIG010000040">
    <property type="protein sequence ID" value="GAA4806780.1"/>
    <property type="molecule type" value="Genomic_DNA"/>
</dbReference>
<keyword evidence="3" id="KW-1185">Reference proteome</keyword>
<sequence length="208" mass="21351">MAEVPQIPVEPDTGDPDATAQPWDPTSVHRPAVVTGPVQGGVPDPPAVPKGAGGGAGKESVNTASLDLFAKNIEALVPTVIAARDRMTAGNAKTVQPGAFYDAYQLRSQTSGPNGGAGLQERYYKVLADLAEGLADISNGAKLMSKKYTSTEELNKMKTSDLQELLSDATADFQRLADDSGGTVTGGTGTGTGTGDDTTGTKDPTTKK</sequence>
<feature type="compositionally biased region" description="Low complexity" evidence="1">
    <location>
        <begin position="195"/>
        <end position="208"/>
    </location>
</feature>
<name>A0ABP9CER4_9ACTN</name>
<comment type="caution">
    <text evidence="2">The sequence shown here is derived from an EMBL/GenBank/DDBJ whole genome shotgun (WGS) entry which is preliminary data.</text>
</comment>
<organism evidence="2 3">
    <name type="scientific">Streptomyces ziwulingensis</name>
    <dbReference type="NCBI Taxonomy" id="1045501"/>
    <lineage>
        <taxon>Bacteria</taxon>
        <taxon>Bacillati</taxon>
        <taxon>Actinomycetota</taxon>
        <taxon>Actinomycetes</taxon>
        <taxon>Kitasatosporales</taxon>
        <taxon>Streptomycetaceae</taxon>
        <taxon>Streptomyces</taxon>
    </lineage>
</organism>
<gene>
    <name evidence="2" type="ORF">GCM10023220_41110</name>
</gene>
<dbReference type="RefSeq" id="WP_345621344.1">
    <property type="nucleotide sequence ID" value="NZ_BAABIG010000040.1"/>
</dbReference>